<feature type="region of interest" description="Disordered" evidence="1">
    <location>
        <begin position="451"/>
        <end position="471"/>
    </location>
</feature>
<dbReference type="PANTHER" id="PTHR14614:SF130">
    <property type="entry name" value="PROTEIN-LYSINE N-METHYLTRANSFERASE EEF2KMT"/>
    <property type="match status" value="1"/>
</dbReference>
<dbReference type="Pfam" id="PF10294">
    <property type="entry name" value="Methyltransf_16"/>
    <property type="match status" value="1"/>
</dbReference>
<evidence type="ECO:0000313" key="3">
    <source>
        <dbReference type="Proteomes" id="UP000326396"/>
    </source>
</evidence>
<dbReference type="AlphaFoldDB" id="A0A5N6Q2X4"/>
<proteinExistence type="predicted"/>
<name>A0A5N6Q2X4_9ASTR</name>
<sequence length="667" mass="73830">MMVNEARGGDADVIRPPWIHLVSAFLAMEPSDSLISISRDCGGGAITESVQYFIWNHCISKTDGKGHTPYITSFLKKIILEVESGTDVVIDELYEQLSFYMTSLKGDDLAKGPSRVIREISFLYSGDHAEAGACQSSRKVVVPLNCSLNMLEGDTGCSIWPSSLFLSEFILSHPELFSMKSCFELGSGVGLVGICLAHVKPSKLVLSDGDLSTLANMKLNLELNHMSTQFDSSESILEDPCKVKCLYLPWESAVESDLQNLMPDIVLNHPIHNAFHNAFIRLGADIIYDPQCIPHLVHVIATLLNTKKSNSLCKDGSQELIVHNDQLNSDIPNGYEEFVFASTTQPVAYIASVVRNIKTYNYFLMAAREANLRVVDITQNVKILSFLPYMLSYQRSSFDAKNAGGRKRESSHIRSDKARSKSVQAAAYMFCVAGVPLLSNPRRRHLPALVLRPSATSDDPRPKATSATSPALLPPTKSYLRPFAAAEDHLSNKHAEALKSAPLAYPDLCVQLFEGATSNGFDSWGPSSTLPHPFEDISKQNLNDFEDIECTQVDPPHKVVSEESSGHSKKELKKRKAKETINSQIMEVGEHIMNLAKMLIENQKASNDMEACMTKLGTMGWDESDAKYQTALLLFGESADIRKVWLQLQPQTCEIWVKNAGAKYNLF</sequence>
<dbReference type="OrthoDB" id="194386at2759"/>
<dbReference type="Proteomes" id="UP000326396">
    <property type="component" value="Linkage Group LG1"/>
</dbReference>
<dbReference type="EMBL" id="SZYD01000001">
    <property type="protein sequence ID" value="KAD7478457.1"/>
    <property type="molecule type" value="Genomic_DNA"/>
</dbReference>
<comment type="caution">
    <text evidence="2">The sequence shown here is derived from an EMBL/GenBank/DDBJ whole genome shotgun (WGS) entry which is preliminary data.</text>
</comment>
<reference evidence="2 3" key="1">
    <citation type="submission" date="2019-05" db="EMBL/GenBank/DDBJ databases">
        <title>Mikania micrantha, genome provides insights into the molecular mechanism of rapid growth.</title>
        <authorList>
            <person name="Liu B."/>
        </authorList>
    </citation>
    <scope>NUCLEOTIDE SEQUENCE [LARGE SCALE GENOMIC DNA]</scope>
    <source>
        <strain evidence="2">NLD-2019</strain>
        <tissue evidence="2">Leaf</tissue>
    </source>
</reference>
<keyword evidence="3" id="KW-1185">Reference proteome</keyword>
<dbReference type="InterPro" id="IPR019410">
    <property type="entry name" value="Methyltransf_16"/>
</dbReference>
<accession>A0A5N6Q2X4</accession>
<gene>
    <name evidence="2" type="ORF">E3N88_01593</name>
</gene>
<dbReference type="Gene3D" id="3.40.50.150">
    <property type="entry name" value="Vaccinia Virus protein VP39"/>
    <property type="match status" value="1"/>
</dbReference>
<evidence type="ECO:0008006" key="4">
    <source>
        <dbReference type="Google" id="ProtNLM"/>
    </source>
</evidence>
<dbReference type="InterPro" id="IPR029063">
    <property type="entry name" value="SAM-dependent_MTases_sf"/>
</dbReference>
<dbReference type="SUPFAM" id="SSF53335">
    <property type="entry name" value="S-adenosyl-L-methionine-dependent methyltransferases"/>
    <property type="match status" value="1"/>
</dbReference>
<protein>
    <recommendedName>
        <fullName evidence="4">FAM86 N-terminal domain-containing protein</fullName>
    </recommendedName>
</protein>
<organism evidence="2 3">
    <name type="scientific">Mikania micrantha</name>
    <name type="common">bitter vine</name>
    <dbReference type="NCBI Taxonomy" id="192012"/>
    <lineage>
        <taxon>Eukaryota</taxon>
        <taxon>Viridiplantae</taxon>
        <taxon>Streptophyta</taxon>
        <taxon>Embryophyta</taxon>
        <taxon>Tracheophyta</taxon>
        <taxon>Spermatophyta</taxon>
        <taxon>Magnoliopsida</taxon>
        <taxon>eudicotyledons</taxon>
        <taxon>Gunneridae</taxon>
        <taxon>Pentapetalae</taxon>
        <taxon>asterids</taxon>
        <taxon>campanulids</taxon>
        <taxon>Asterales</taxon>
        <taxon>Asteraceae</taxon>
        <taxon>Asteroideae</taxon>
        <taxon>Heliantheae alliance</taxon>
        <taxon>Eupatorieae</taxon>
        <taxon>Mikania</taxon>
    </lineage>
</organism>
<evidence type="ECO:0000256" key="1">
    <source>
        <dbReference type="SAM" id="MobiDB-lite"/>
    </source>
</evidence>
<dbReference type="PANTHER" id="PTHR14614">
    <property type="entry name" value="HEPATOCELLULAR CARCINOMA-ASSOCIATED ANTIGEN"/>
    <property type="match status" value="1"/>
</dbReference>
<evidence type="ECO:0000313" key="2">
    <source>
        <dbReference type="EMBL" id="KAD7478457.1"/>
    </source>
</evidence>